<dbReference type="GO" id="GO:0022857">
    <property type="term" value="F:transmembrane transporter activity"/>
    <property type="evidence" value="ECO:0007669"/>
    <property type="project" value="TreeGrafter"/>
</dbReference>
<evidence type="ECO:0000256" key="4">
    <source>
        <dbReference type="ARBA" id="ARBA00022989"/>
    </source>
</evidence>
<dbReference type="Proteomes" id="UP000027920">
    <property type="component" value="Unassembled WGS sequence"/>
</dbReference>
<evidence type="ECO:0000256" key="3">
    <source>
        <dbReference type="ARBA" id="ARBA00022692"/>
    </source>
</evidence>
<sequence length="109" mass="12224">MSYGFAQMNGLGSGPTWLELHYGPIPNDSDTPSCTEGGLTGWRWIFIMQGILTVVITAAAYALTVDSPEMTLNQDYCMTFLTQREIQLMVSRVKKDREDVTLEEQDRGL</sequence>
<evidence type="ECO:0000313" key="8">
    <source>
        <dbReference type="Proteomes" id="UP000027920"/>
    </source>
</evidence>
<keyword evidence="4 6" id="KW-1133">Transmembrane helix</keyword>
<dbReference type="PANTHER" id="PTHR43791:SF47">
    <property type="entry name" value="MAJOR FACILITATOR SUPERFAMILY (MFS) PROFILE DOMAIN-CONTAINING PROTEIN-RELATED"/>
    <property type="match status" value="1"/>
</dbReference>
<keyword evidence="2" id="KW-0813">Transport</keyword>
<dbReference type="VEuPathDB" id="FungiDB:A1O9_00374"/>
<evidence type="ECO:0000313" key="7">
    <source>
        <dbReference type="EMBL" id="KEF62402.1"/>
    </source>
</evidence>
<keyword evidence="3 6" id="KW-0812">Transmembrane</keyword>
<evidence type="ECO:0000256" key="6">
    <source>
        <dbReference type="SAM" id="Phobius"/>
    </source>
</evidence>
<comment type="subcellular location">
    <subcellularLocation>
        <location evidence="1">Membrane</location>
        <topology evidence="1">Multi-pass membrane protein</topology>
    </subcellularLocation>
</comment>
<proteinExistence type="predicted"/>
<protein>
    <recommendedName>
        <fullName evidence="9">Major facilitator superfamily (MFS) profile domain-containing protein</fullName>
    </recommendedName>
</protein>
<keyword evidence="8" id="KW-1185">Reference proteome</keyword>
<dbReference type="GeneID" id="25275326"/>
<evidence type="ECO:0000256" key="2">
    <source>
        <dbReference type="ARBA" id="ARBA00022448"/>
    </source>
</evidence>
<dbReference type="InterPro" id="IPR036259">
    <property type="entry name" value="MFS_trans_sf"/>
</dbReference>
<dbReference type="PANTHER" id="PTHR43791">
    <property type="entry name" value="PERMEASE-RELATED"/>
    <property type="match status" value="1"/>
</dbReference>
<evidence type="ECO:0000256" key="1">
    <source>
        <dbReference type="ARBA" id="ARBA00004141"/>
    </source>
</evidence>
<organism evidence="7 8">
    <name type="scientific">Exophiala aquamarina CBS 119918</name>
    <dbReference type="NCBI Taxonomy" id="1182545"/>
    <lineage>
        <taxon>Eukaryota</taxon>
        <taxon>Fungi</taxon>
        <taxon>Dikarya</taxon>
        <taxon>Ascomycota</taxon>
        <taxon>Pezizomycotina</taxon>
        <taxon>Eurotiomycetes</taxon>
        <taxon>Chaetothyriomycetidae</taxon>
        <taxon>Chaetothyriales</taxon>
        <taxon>Herpotrichiellaceae</taxon>
        <taxon>Exophiala</taxon>
    </lineage>
</organism>
<dbReference type="GO" id="GO:0016020">
    <property type="term" value="C:membrane"/>
    <property type="evidence" value="ECO:0007669"/>
    <property type="project" value="UniProtKB-SubCell"/>
</dbReference>
<comment type="caution">
    <text evidence="7">The sequence shown here is derived from an EMBL/GenBank/DDBJ whole genome shotgun (WGS) entry which is preliminary data.</text>
</comment>
<name>A0A072PRM9_9EURO</name>
<reference evidence="7 8" key="1">
    <citation type="submission" date="2013-03" db="EMBL/GenBank/DDBJ databases">
        <title>The Genome Sequence of Exophiala aquamarina CBS 119918.</title>
        <authorList>
            <consortium name="The Broad Institute Genomics Platform"/>
            <person name="Cuomo C."/>
            <person name="de Hoog S."/>
            <person name="Gorbushina A."/>
            <person name="Walker B."/>
            <person name="Young S.K."/>
            <person name="Zeng Q."/>
            <person name="Gargeya S."/>
            <person name="Fitzgerald M."/>
            <person name="Haas B."/>
            <person name="Abouelleil A."/>
            <person name="Allen A.W."/>
            <person name="Alvarado L."/>
            <person name="Arachchi H.M."/>
            <person name="Berlin A.M."/>
            <person name="Chapman S.B."/>
            <person name="Gainer-Dewar J."/>
            <person name="Goldberg J."/>
            <person name="Griggs A."/>
            <person name="Gujja S."/>
            <person name="Hansen M."/>
            <person name="Howarth C."/>
            <person name="Imamovic A."/>
            <person name="Ireland A."/>
            <person name="Larimer J."/>
            <person name="McCowan C."/>
            <person name="Murphy C."/>
            <person name="Pearson M."/>
            <person name="Poon T.W."/>
            <person name="Priest M."/>
            <person name="Roberts A."/>
            <person name="Saif S."/>
            <person name="Shea T."/>
            <person name="Sisk P."/>
            <person name="Sykes S."/>
            <person name="Wortman J."/>
            <person name="Nusbaum C."/>
            <person name="Birren B."/>
        </authorList>
    </citation>
    <scope>NUCLEOTIDE SEQUENCE [LARGE SCALE GENOMIC DNA]</scope>
    <source>
        <strain evidence="7 8">CBS 119918</strain>
    </source>
</reference>
<dbReference type="RefSeq" id="XP_013264992.1">
    <property type="nucleotide sequence ID" value="XM_013409538.1"/>
</dbReference>
<dbReference type="OrthoDB" id="3639251at2759"/>
<dbReference type="EMBL" id="AMGV01000001">
    <property type="protein sequence ID" value="KEF62402.1"/>
    <property type="molecule type" value="Genomic_DNA"/>
</dbReference>
<evidence type="ECO:0000256" key="5">
    <source>
        <dbReference type="ARBA" id="ARBA00023136"/>
    </source>
</evidence>
<dbReference type="AlphaFoldDB" id="A0A072PRM9"/>
<dbReference type="HOGENOM" id="CLU_2183937_0_0_1"/>
<accession>A0A072PRM9</accession>
<evidence type="ECO:0008006" key="9">
    <source>
        <dbReference type="Google" id="ProtNLM"/>
    </source>
</evidence>
<dbReference type="SUPFAM" id="SSF103473">
    <property type="entry name" value="MFS general substrate transporter"/>
    <property type="match status" value="1"/>
</dbReference>
<gene>
    <name evidence="7" type="ORF">A1O9_00374</name>
</gene>
<feature type="transmembrane region" description="Helical" evidence="6">
    <location>
        <begin position="42"/>
        <end position="63"/>
    </location>
</feature>
<keyword evidence="5 6" id="KW-0472">Membrane</keyword>